<evidence type="ECO:0000313" key="1">
    <source>
        <dbReference type="EMBL" id="THD21885.1"/>
    </source>
</evidence>
<dbReference type="EMBL" id="JXXN02003167">
    <property type="protein sequence ID" value="THD21885.1"/>
    <property type="molecule type" value="Genomic_DNA"/>
</dbReference>
<keyword evidence="2" id="KW-1185">Reference proteome</keyword>
<reference evidence="1" key="1">
    <citation type="submission" date="2019-03" db="EMBL/GenBank/DDBJ databases">
        <title>Improved annotation for the trematode Fasciola hepatica.</title>
        <authorList>
            <person name="Choi Y.-J."/>
            <person name="Martin J."/>
            <person name="Mitreva M."/>
        </authorList>
    </citation>
    <scope>NUCLEOTIDE SEQUENCE [LARGE SCALE GENOMIC DNA]</scope>
</reference>
<dbReference type="AlphaFoldDB" id="A0A4E0R3Y9"/>
<proteinExistence type="predicted"/>
<name>A0A4E0R3Y9_FASHE</name>
<accession>A0A4E0R3Y9</accession>
<sequence>MPFYGQPQAYGSTSTHLQSQKRQAAIVAAMVVAAKMSSGAQAAVPGPDPNDSMSSFVNNVTAMQYEDSFSIESDTASSTSAAVMPVKAGTVIRRFYRGNGVHGCWPTVAVG</sequence>
<gene>
    <name evidence="1" type="ORF">D915_007280</name>
</gene>
<organism evidence="1 2">
    <name type="scientific">Fasciola hepatica</name>
    <name type="common">Liver fluke</name>
    <dbReference type="NCBI Taxonomy" id="6192"/>
    <lineage>
        <taxon>Eukaryota</taxon>
        <taxon>Metazoa</taxon>
        <taxon>Spiralia</taxon>
        <taxon>Lophotrochozoa</taxon>
        <taxon>Platyhelminthes</taxon>
        <taxon>Trematoda</taxon>
        <taxon>Digenea</taxon>
        <taxon>Plagiorchiida</taxon>
        <taxon>Echinostomata</taxon>
        <taxon>Echinostomatoidea</taxon>
        <taxon>Fasciolidae</taxon>
        <taxon>Fasciola</taxon>
    </lineage>
</organism>
<dbReference type="Proteomes" id="UP000230066">
    <property type="component" value="Unassembled WGS sequence"/>
</dbReference>
<comment type="caution">
    <text evidence="1">The sequence shown here is derived from an EMBL/GenBank/DDBJ whole genome shotgun (WGS) entry which is preliminary data.</text>
</comment>
<protein>
    <submittedName>
        <fullName evidence="1">Uncharacterized protein</fullName>
    </submittedName>
</protein>
<evidence type="ECO:0000313" key="2">
    <source>
        <dbReference type="Proteomes" id="UP000230066"/>
    </source>
</evidence>